<name>A0A1I2N0H5_9BACI</name>
<gene>
    <name evidence="1" type="ORF">SAMN05216353_11627</name>
</gene>
<dbReference type="SUPFAM" id="SSF88946">
    <property type="entry name" value="Sigma2 domain of RNA polymerase sigma factors"/>
    <property type="match status" value="1"/>
</dbReference>
<keyword evidence="2" id="KW-1185">Reference proteome</keyword>
<evidence type="ECO:0000313" key="2">
    <source>
        <dbReference type="Proteomes" id="UP000198897"/>
    </source>
</evidence>
<dbReference type="GO" id="GO:0006352">
    <property type="term" value="P:DNA-templated transcription initiation"/>
    <property type="evidence" value="ECO:0007669"/>
    <property type="project" value="InterPro"/>
</dbReference>
<sequence length="54" mass="6528">MNQDLLLLSKITSRDKKALSDLYDRYVHYLYNLIHRYITEAHRIEKVLSQVFDS</sequence>
<organism evidence="1 2">
    <name type="scientific">Halobacillus alkaliphilus</name>
    <dbReference type="NCBI Taxonomy" id="396056"/>
    <lineage>
        <taxon>Bacteria</taxon>
        <taxon>Bacillati</taxon>
        <taxon>Bacillota</taxon>
        <taxon>Bacilli</taxon>
        <taxon>Bacillales</taxon>
        <taxon>Bacillaceae</taxon>
        <taxon>Halobacillus</taxon>
    </lineage>
</organism>
<dbReference type="AlphaFoldDB" id="A0A1I2N0H5"/>
<dbReference type="InterPro" id="IPR013325">
    <property type="entry name" value="RNA_pol_sigma_r2"/>
</dbReference>
<dbReference type="EMBL" id="FOOG01000016">
    <property type="protein sequence ID" value="SFF96379.1"/>
    <property type="molecule type" value="Genomic_DNA"/>
</dbReference>
<evidence type="ECO:0008006" key="3">
    <source>
        <dbReference type="Google" id="ProtNLM"/>
    </source>
</evidence>
<reference evidence="2" key="1">
    <citation type="submission" date="2016-10" db="EMBL/GenBank/DDBJ databases">
        <authorList>
            <person name="Varghese N."/>
            <person name="Submissions S."/>
        </authorList>
    </citation>
    <scope>NUCLEOTIDE SEQUENCE [LARGE SCALE GENOMIC DNA]</scope>
    <source>
        <strain evidence="2">FP5</strain>
    </source>
</reference>
<dbReference type="Proteomes" id="UP000198897">
    <property type="component" value="Unassembled WGS sequence"/>
</dbReference>
<evidence type="ECO:0000313" key="1">
    <source>
        <dbReference type="EMBL" id="SFF96379.1"/>
    </source>
</evidence>
<dbReference type="RefSeq" id="WP_175477861.1">
    <property type="nucleotide sequence ID" value="NZ_FOOG01000016.1"/>
</dbReference>
<dbReference type="GO" id="GO:0003700">
    <property type="term" value="F:DNA-binding transcription factor activity"/>
    <property type="evidence" value="ECO:0007669"/>
    <property type="project" value="InterPro"/>
</dbReference>
<protein>
    <recommendedName>
        <fullName evidence="3">RNA polymerase sigma-70 factor, ECF subfamily</fullName>
    </recommendedName>
</protein>
<dbReference type="Gene3D" id="1.10.1740.10">
    <property type="match status" value="1"/>
</dbReference>
<accession>A0A1I2N0H5</accession>
<proteinExistence type="predicted"/>